<organism evidence="1">
    <name type="scientific">Nicotiana tabacum</name>
    <name type="common">Common tobacco</name>
    <dbReference type="NCBI Taxonomy" id="4097"/>
    <lineage>
        <taxon>Eukaryota</taxon>
        <taxon>Viridiplantae</taxon>
        <taxon>Streptophyta</taxon>
        <taxon>Embryophyta</taxon>
        <taxon>Tracheophyta</taxon>
        <taxon>Spermatophyta</taxon>
        <taxon>Magnoliopsida</taxon>
        <taxon>eudicotyledons</taxon>
        <taxon>Gunneridae</taxon>
        <taxon>Pentapetalae</taxon>
        <taxon>asterids</taxon>
        <taxon>lamiids</taxon>
        <taxon>Solanales</taxon>
        <taxon>Solanaceae</taxon>
        <taxon>Nicotianoideae</taxon>
        <taxon>Nicotianeae</taxon>
        <taxon>Nicotiana</taxon>
    </lineage>
</organism>
<proteinExistence type="predicted"/>
<dbReference type="CDD" id="cd00303">
    <property type="entry name" value="retropepsin_like"/>
    <property type="match status" value="1"/>
</dbReference>
<dbReference type="PANTHER" id="PTHR15503:SF45">
    <property type="entry name" value="RNA-DIRECTED DNA POLYMERASE HOMOLOG"/>
    <property type="match status" value="1"/>
</dbReference>
<dbReference type="InterPro" id="IPR021109">
    <property type="entry name" value="Peptidase_aspartic_dom_sf"/>
</dbReference>
<dbReference type="OMA" id="HMVENGC"/>
<dbReference type="PANTHER" id="PTHR15503">
    <property type="entry name" value="LDOC1 RELATED"/>
    <property type="match status" value="1"/>
</dbReference>
<name>A0A1S4AHU2_TOBAC</name>
<dbReference type="InterPro" id="IPR032567">
    <property type="entry name" value="RTL1-rel"/>
</dbReference>
<dbReference type="OrthoDB" id="999475at2759"/>
<dbReference type="PaxDb" id="4097-A0A1S4AHU2"/>
<dbReference type="Gene3D" id="2.40.70.10">
    <property type="entry name" value="Acid Proteases"/>
    <property type="match status" value="1"/>
</dbReference>
<gene>
    <name evidence="1" type="primary">LOC107797851</name>
</gene>
<sequence>MASSSGRVVVPLTRGGAQAPTAHASGHIAAIYQTSKVLLAGEVQPVAVARAKTRSVATIEEQKDASVLFDTRSTNSYVSSHFAPYLDVSRESLSISVFVSKLVSDFVIVDQVYLSSVVSLYVYDTRADLLLLDNIDFEVILGIDWLSPHHAILDCYSKIVTLVMLEWPRLEHRYSSSSASSWVISFLKSQHMVENGCLAYLDFVRDTAMETLVIDLVPMVREFSDIFPTDLPGMPLDCDIDIDIDLASGTQPILFRLII</sequence>
<accession>A0A1S4AHU2</accession>
<dbReference type="AlphaFoldDB" id="A0A1S4AHU2"/>
<dbReference type="KEGG" id="nta:107797851"/>
<evidence type="ECO:0000313" key="1">
    <source>
        <dbReference type="RefSeq" id="XP_016476262.1"/>
    </source>
</evidence>
<dbReference type="Pfam" id="PF08284">
    <property type="entry name" value="RVP_2"/>
    <property type="match status" value="1"/>
</dbReference>
<dbReference type="RefSeq" id="XP_016476262.1">
    <property type="nucleotide sequence ID" value="XM_016620776.1"/>
</dbReference>
<protein>
    <submittedName>
        <fullName evidence="1">Uncharacterized protein</fullName>
    </submittedName>
</protein>
<reference evidence="1" key="1">
    <citation type="submission" date="2025-08" db="UniProtKB">
        <authorList>
            <consortium name="RefSeq"/>
        </authorList>
    </citation>
    <scope>IDENTIFICATION</scope>
</reference>